<keyword evidence="2" id="KW-0472">Membrane</keyword>
<dbReference type="SUPFAM" id="SSF103481">
    <property type="entry name" value="Multidrug resistance efflux transporter EmrE"/>
    <property type="match status" value="2"/>
</dbReference>
<sequence length="321" mass="33980">MRGDILADKSVTWRPFAALAIGLLAASSSSILIRFAQAESAPSLLIAAWRVTVAVLILTPFVWARHSAELRALKVPQLGLMVISGVFLAAHFGTWITSLEYTSVLISATLVTTNPLIVAFLTPLLLRERLSAQTLGAIFLAIIGGVIISFSGDAGSAPRQDAPLLGALLSFLGAVAVAVYYIIGRKLRAELKALPYIWIVYGSAAITLTAVTLISGQGAVVPALSAEAFFWMTLVAIFPQLIGHSSFNYALGYLSAAFVSLVVLGEPILSTIFAIFLLNELPQPLQLVGSAVILAALFIASRAEVRAMRPKAAPEQALVVD</sequence>
<organism evidence="4 5">
    <name type="scientific">Candidatus Thermofonsia Clade 1 bacterium</name>
    <dbReference type="NCBI Taxonomy" id="2364210"/>
    <lineage>
        <taxon>Bacteria</taxon>
        <taxon>Bacillati</taxon>
        <taxon>Chloroflexota</taxon>
        <taxon>Candidatus Thermofontia</taxon>
        <taxon>Candidatus Thermofonsia Clade 1</taxon>
    </lineage>
</organism>
<protein>
    <submittedName>
        <fullName evidence="4">EamA family transporter</fullName>
    </submittedName>
</protein>
<evidence type="ECO:0000313" key="5">
    <source>
        <dbReference type="Proteomes" id="UP000229681"/>
    </source>
</evidence>
<feature type="transmembrane region" description="Helical" evidence="2">
    <location>
        <begin position="250"/>
        <end position="278"/>
    </location>
</feature>
<accession>A0A2M8PEW7</accession>
<comment type="caution">
    <text evidence="4">The sequence shown here is derived from an EMBL/GenBank/DDBJ whole genome shotgun (WGS) entry which is preliminary data.</text>
</comment>
<evidence type="ECO:0000313" key="4">
    <source>
        <dbReference type="EMBL" id="PJF36096.1"/>
    </source>
</evidence>
<dbReference type="PANTHER" id="PTHR22911">
    <property type="entry name" value="ACYL-MALONYL CONDENSING ENZYME-RELATED"/>
    <property type="match status" value="1"/>
</dbReference>
<feature type="transmembrane region" description="Helical" evidence="2">
    <location>
        <begin position="48"/>
        <end position="66"/>
    </location>
</feature>
<keyword evidence="2" id="KW-0812">Transmembrane</keyword>
<name>A0A2M8PEW7_9CHLR</name>
<dbReference type="PANTHER" id="PTHR22911:SF76">
    <property type="entry name" value="EAMA DOMAIN-CONTAINING PROTEIN"/>
    <property type="match status" value="1"/>
</dbReference>
<evidence type="ECO:0000259" key="3">
    <source>
        <dbReference type="Pfam" id="PF00892"/>
    </source>
</evidence>
<dbReference type="GO" id="GO:0016020">
    <property type="term" value="C:membrane"/>
    <property type="evidence" value="ECO:0007669"/>
    <property type="project" value="InterPro"/>
</dbReference>
<dbReference type="InterPro" id="IPR000620">
    <property type="entry name" value="EamA_dom"/>
</dbReference>
<feature type="domain" description="EamA" evidence="3">
    <location>
        <begin position="20"/>
        <end position="149"/>
    </location>
</feature>
<feature type="transmembrane region" description="Helical" evidence="2">
    <location>
        <begin position="78"/>
        <end position="98"/>
    </location>
</feature>
<keyword evidence="2" id="KW-1133">Transmembrane helix</keyword>
<feature type="transmembrane region" description="Helical" evidence="2">
    <location>
        <begin position="133"/>
        <end position="152"/>
    </location>
</feature>
<dbReference type="AlphaFoldDB" id="A0A2M8PEW7"/>
<feature type="transmembrane region" description="Helical" evidence="2">
    <location>
        <begin position="104"/>
        <end position="126"/>
    </location>
</feature>
<reference evidence="4 5" key="1">
    <citation type="submission" date="2017-11" db="EMBL/GenBank/DDBJ databases">
        <title>Evolution of Phototrophy in the Chloroflexi Phylum Driven by Horizontal Gene Transfer.</title>
        <authorList>
            <person name="Ward L.M."/>
            <person name="Hemp J."/>
            <person name="Shih P.M."/>
            <person name="Mcglynn S.E."/>
            <person name="Fischer W."/>
        </authorList>
    </citation>
    <scope>NUCLEOTIDE SEQUENCE [LARGE SCALE GENOMIC DNA]</scope>
    <source>
        <strain evidence="4">JP3_13</strain>
    </source>
</reference>
<proteinExistence type="inferred from homology"/>
<feature type="transmembrane region" description="Helical" evidence="2">
    <location>
        <begin position="164"/>
        <end position="183"/>
    </location>
</feature>
<comment type="similarity">
    <text evidence="1">Belongs to the EamA transporter family.</text>
</comment>
<dbReference type="EMBL" id="PGTM01000080">
    <property type="protein sequence ID" value="PJF36096.1"/>
    <property type="molecule type" value="Genomic_DNA"/>
</dbReference>
<feature type="transmembrane region" description="Helical" evidence="2">
    <location>
        <begin position="284"/>
        <end position="301"/>
    </location>
</feature>
<evidence type="ECO:0000256" key="1">
    <source>
        <dbReference type="ARBA" id="ARBA00007362"/>
    </source>
</evidence>
<gene>
    <name evidence="4" type="ORF">CUN49_07175</name>
</gene>
<evidence type="ECO:0000256" key="2">
    <source>
        <dbReference type="SAM" id="Phobius"/>
    </source>
</evidence>
<dbReference type="InterPro" id="IPR037185">
    <property type="entry name" value="EmrE-like"/>
</dbReference>
<dbReference type="Proteomes" id="UP000229681">
    <property type="component" value="Unassembled WGS sequence"/>
</dbReference>
<feature type="transmembrane region" description="Helical" evidence="2">
    <location>
        <begin position="195"/>
        <end position="214"/>
    </location>
</feature>
<feature type="domain" description="EamA" evidence="3">
    <location>
        <begin position="165"/>
        <end position="301"/>
    </location>
</feature>
<dbReference type="Pfam" id="PF00892">
    <property type="entry name" value="EamA"/>
    <property type="match status" value="2"/>
</dbReference>